<gene>
    <name evidence="14" type="ORF">Taro_007473</name>
</gene>
<dbReference type="GO" id="GO:0009653">
    <property type="term" value="P:anatomical structure morphogenesis"/>
    <property type="evidence" value="ECO:0007669"/>
    <property type="project" value="UniProtKB-ARBA"/>
</dbReference>
<name>A0A843TVG9_COLES</name>
<dbReference type="InterPro" id="IPR046956">
    <property type="entry name" value="RLP23-like"/>
</dbReference>
<keyword evidence="5 11" id="KW-0812">Transmembrane</keyword>
<evidence type="ECO:0000256" key="4">
    <source>
        <dbReference type="ARBA" id="ARBA00022614"/>
    </source>
</evidence>
<evidence type="ECO:0000256" key="5">
    <source>
        <dbReference type="ARBA" id="ARBA00022692"/>
    </source>
</evidence>
<keyword evidence="3" id="KW-1003">Cell membrane</keyword>
<evidence type="ECO:0000256" key="6">
    <source>
        <dbReference type="ARBA" id="ARBA00022729"/>
    </source>
</evidence>
<dbReference type="PANTHER" id="PTHR48063">
    <property type="entry name" value="LRR RECEPTOR-LIKE KINASE"/>
    <property type="match status" value="1"/>
</dbReference>
<dbReference type="GO" id="GO:0005886">
    <property type="term" value="C:plasma membrane"/>
    <property type="evidence" value="ECO:0007669"/>
    <property type="project" value="UniProtKB-SubCell"/>
</dbReference>
<keyword evidence="4" id="KW-0433">Leucine-rich repeat</keyword>
<evidence type="ECO:0000256" key="2">
    <source>
        <dbReference type="ARBA" id="ARBA00009592"/>
    </source>
</evidence>
<dbReference type="FunFam" id="3.80.10.10:FF:000400">
    <property type="entry name" value="Nuclear pore complex protein NUP107"/>
    <property type="match status" value="1"/>
</dbReference>
<evidence type="ECO:0000313" key="14">
    <source>
        <dbReference type="EMBL" id="MQL75095.1"/>
    </source>
</evidence>
<dbReference type="InterPro" id="IPR001611">
    <property type="entry name" value="Leu-rich_rpt"/>
</dbReference>
<evidence type="ECO:0000256" key="11">
    <source>
        <dbReference type="SAM" id="Phobius"/>
    </source>
</evidence>
<keyword evidence="15" id="KW-1185">Reference proteome</keyword>
<dbReference type="InterPro" id="IPR003591">
    <property type="entry name" value="Leu-rich_rpt_typical-subtyp"/>
</dbReference>
<organism evidence="14 15">
    <name type="scientific">Colocasia esculenta</name>
    <name type="common">Wild taro</name>
    <name type="synonym">Arum esculentum</name>
    <dbReference type="NCBI Taxonomy" id="4460"/>
    <lineage>
        <taxon>Eukaryota</taxon>
        <taxon>Viridiplantae</taxon>
        <taxon>Streptophyta</taxon>
        <taxon>Embryophyta</taxon>
        <taxon>Tracheophyta</taxon>
        <taxon>Spermatophyta</taxon>
        <taxon>Magnoliopsida</taxon>
        <taxon>Liliopsida</taxon>
        <taxon>Araceae</taxon>
        <taxon>Aroideae</taxon>
        <taxon>Colocasieae</taxon>
        <taxon>Colocasia</taxon>
    </lineage>
</organism>
<keyword evidence="6 12" id="KW-0732">Signal</keyword>
<feature type="domain" description="Leucine-rich repeat-containing N-terminal plant-type" evidence="13">
    <location>
        <begin position="49"/>
        <end position="93"/>
    </location>
</feature>
<evidence type="ECO:0000256" key="1">
    <source>
        <dbReference type="ARBA" id="ARBA00004251"/>
    </source>
</evidence>
<proteinExistence type="inferred from homology"/>
<dbReference type="Pfam" id="PF08263">
    <property type="entry name" value="LRRNT_2"/>
    <property type="match status" value="1"/>
</dbReference>
<evidence type="ECO:0000313" key="15">
    <source>
        <dbReference type="Proteomes" id="UP000652761"/>
    </source>
</evidence>
<dbReference type="AlphaFoldDB" id="A0A843TVG9"/>
<comment type="subcellular location">
    <subcellularLocation>
        <location evidence="1">Cell membrane</location>
        <topology evidence="1">Single-pass type I membrane protein</topology>
    </subcellularLocation>
</comment>
<evidence type="ECO:0000256" key="8">
    <source>
        <dbReference type="ARBA" id="ARBA00022989"/>
    </source>
</evidence>
<dbReference type="EMBL" id="NMUH01000235">
    <property type="protein sequence ID" value="MQL75095.1"/>
    <property type="molecule type" value="Genomic_DNA"/>
</dbReference>
<evidence type="ECO:0000256" key="3">
    <source>
        <dbReference type="ARBA" id="ARBA00022475"/>
    </source>
</evidence>
<dbReference type="Pfam" id="PF00560">
    <property type="entry name" value="LRR_1"/>
    <property type="match status" value="5"/>
</dbReference>
<keyword evidence="7" id="KW-0677">Repeat</keyword>
<dbReference type="Pfam" id="PF13855">
    <property type="entry name" value="LRR_8"/>
    <property type="match status" value="1"/>
</dbReference>
<keyword evidence="9 11" id="KW-0472">Membrane</keyword>
<accession>A0A843TVG9</accession>
<feature type="chain" id="PRO_5032324392" description="Leucine-rich repeat-containing N-terminal plant-type domain-containing protein" evidence="12">
    <location>
        <begin position="45"/>
        <end position="638"/>
    </location>
</feature>
<protein>
    <recommendedName>
        <fullName evidence="13">Leucine-rich repeat-containing N-terminal plant-type domain-containing protein</fullName>
    </recommendedName>
</protein>
<dbReference type="Proteomes" id="UP000652761">
    <property type="component" value="Unassembled WGS sequence"/>
</dbReference>
<comment type="similarity">
    <text evidence="2">Belongs to the RLP family.</text>
</comment>
<reference evidence="14" key="1">
    <citation type="submission" date="2017-07" db="EMBL/GenBank/DDBJ databases">
        <title>Taro Niue Genome Assembly and Annotation.</title>
        <authorList>
            <person name="Atibalentja N."/>
            <person name="Keating K."/>
            <person name="Fields C.J."/>
        </authorList>
    </citation>
    <scope>NUCLEOTIDE SEQUENCE</scope>
    <source>
        <strain evidence="14">Niue_2</strain>
        <tissue evidence="14">Leaf</tissue>
    </source>
</reference>
<evidence type="ECO:0000256" key="12">
    <source>
        <dbReference type="SAM" id="SignalP"/>
    </source>
</evidence>
<evidence type="ECO:0000256" key="10">
    <source>
        <dbReference type="ARBA" id="ARBA00023180"/>
    </source>
</evidence>
<dbReference type="GO" id="GO:0099402">
    <property type="term" value="P:plant organ development"/>
    <property type="evidence" value="ECO:0007669"/>
    <property type="project" value="UniProtKB-ARBA"/>
</dbReference>
<evidence type="ECO:0000256" key="7">
    <source>
        <dbReference type="ARBA" id="ARBA00022737"/>
    </source>
</evidence>
<dbReference type="Pfam" id="PF13516">
    <property type="entry name" value="LRR_6"/>
    <property type="match status" value="1"/>
</dbReference>
<dbReference type="SUPFAM" id="SSF52058">
    <property type="entry name" value="L domain-like"/>
    <property type="match status" value="2"/>
</dbReference>
<dbReference type="InterPro" id="IPR032675">
    <property type="entry name" value="LRR_dom_sf"/>
</dbReference>
<comment type="caution">
    <text evidence="14">The sequence shown here is derived from an EMBL/GenBank/DDBJ whole genome shotgun (WGS) entry which is preliminary data.</text>
</comment>
<dbReference type="InterPro" id="IPR013210">
    <property type="entry name" value="LRR_N_plant-typ"/>
</dbReference>
<evidence type="ECO:0000259" key="13">
    <source>
        <dbReference type="Pfam" id="PF08263"/>
    </source>
</evidence>
<keyword evidence="10" id="KW-0325">Glycoprotein</keyword>
<dbReference type="SMART" id="SM00369">
    <property type="entry name" value="LRR_TYP"/>
    <property type="match status" value="5"/>
</dbReference>
<dbReference type="Gene3D" id="3.80.10.10">
    <property type="entry name" value="Ribonuclease Inhibitor"/>
    <property type="match status" value="2"/>
</dbReference>
<keyword evidence="8 11" id="KW-1133">Transmembrane helix</keyword>
<feature type="transmembrane region" description="Helical" evidence="11">
    <location>
        <begin position="557"/>
        <end position="579"/>
    </location>
</feature>
<feature type="signal peptide" evidence="12">
    <location>
        <begin position="1"/>
        <end position="44"/>
    </location>
</feature>
<dbReference type="FunFam" id="3.80.10.10:FF:000095">
    <property type="entry name" value="LRR receptor-like serine/threonine-protein kinase GSO1"/>
    <property type="match status" value="1"/>
</dbReference>
<dbReference type="OrthoDB" id="688480at2759"/>
<sequence length="638" mass="70290">MRCCSSVKSKGICYREQGCRPAVNMPAFLFITFLAICCCCVCEGGRRCHDEERRALLEIKESINYPNGTALADWRDLAAGGDDCCLWSGITCNEHTGRVVDIILIESRTVEDTWYPNFTSLVQLRELEGLDLAWNKIGGTFPDGLCNLTRLKMLELAANSLGGPIPQCLCHMRSLTELGLSLNHFNGSIPSCLANLYNLEKLDLEVNEFEGSIPPSIFPNLTKLTTVRIGADGLNGFISTQTTSLESLSLTDASITGTLPLWVLCNSSLTYLELSGNMLYGKFHLPCRNASSYVETIEFSHNRVGGSLPSDVGFSFSGLSHFRMAGNELEGNIPLSLGQAPLRVLDLSGNHLTGELPHTLTTNQTTLQYLNLSYNQLDGEMLPRESYMPNLQVLYLQHNRFTGSIPPKMFNLTLLKALHLGHNDLTCSLSSHCLPRFPSMIALSLSKNRFEGPLPSHLCLMQQLHLLDLSGNKLSGKIPPCLNNISFWKSTFSVAFNNLSGVIPYSSQFSTFSEISYEGNPGLCGAPLGRSCSSQSPVVDEKEVEERESLLDNSVLFYSWLLVAFALGFWGFIATTVFCRRLKIKYYGAIDRVVVEYSPGVFNPSLLKALDVGDETYPLPLPVCLPSLPSVIALILKK</sequence>
<dbReference type="PANTHER" id="PTHR48063:SF112">
    <property type="entry name" value="RECEPTOR LIKE PROTEIN 30-LIKE"/>
    <property type="match status" value="1"/>
</dbReference>
<evidence type="ECO:0000256" key="9">
    <source>
        <dbReference type="ARBA" id="ARBA00023136"/>
    </source>
</evidence>